<comment type="caution">
    <text evidence="9">The sequence shown here is derived from an EMBL/GenBank/DDBJ whole genome shotgun (WGS) entry which is preliminary data.</text>
</comment>
<dbReference type="PANTHER" id="PTHR30619">
    <property type="entry name" value="DNA INTERNALIZATION/COMPETENCE PROTEIN COMEC/REC2"/>
    <property type="match status" value="1"/>
</dbReference>
<feature type="transmembrane region" description="Helical" evidence="7">
    <location>
        <begin position="432"/>
        <end position="448"/>
    </location>
</feature>
<comment type="subcellular location">
    <subcellularLocation>
        <location evidence="1">Cell membrane</location>
        <topology evidence="1">Multi-pass membrane protein</topology>
    </subcellularLocation>
</comment>
<evidence type="ECO:0000313" key="9">
    <source>
        <dbReference type="EMBL" id="PZF80414.1"/>
    </source>
</evidence>
<feature type="compositionally biased region" description="Gly residues" evidence="6">
    <location>
        <begin position="1"/>
        <end position="12"/>
    </location>
</feature>
<feature type="domain" description="Metallo-beta-lactamase" evidence="8">
    <location>
        <begin position="663"/>
        <end position="863"/>
    </location>
</feature>
<feature type="transmembrane region" description="Helical" evidence="7">
    <location>
        <begin position="570"/>
        <end position="589"/>
    </location>
</feature>
<keyword evidence="5 7" id="KW-0472">Membrane</keyword>
<dbReference type="NCBIfam" id="TIGR00360">
    <property type="entry name" value="ComEC_N-term"/>
    <property type="match status" value="1"/>
</dbReference>
<keyword evidence="4 7" id="KW-1133">Transmembrane helix</keyword>
<evidence type="ECO:0000256" key="6">
    <source>
        <dbReference type="SAM" id="MobiDB-lite"/>
    </source>
</evidence>
<dbReference type="NCBIfam" id="TIGR00361">
    <property type="entry name" value="ComEC_Rec2"/>
    <property type="match status" value="1"/>
</dbReference>
<gene>
    <name evidence="9" type="ORF">C1I92_26310</name>
</gene>
<feature type="transmembrane region" description="Helical" evidence="7">
    <location>
        <begin position="626"/>
        <end position="644"/>
    </location>
</feature>
<feature type="transmembrane region" description="Helical" evidence="7">
    <location>
        <begin position="478"/>
        <end position="496"/>
    </location>
</feature>
<evidence type="ECO:0000256" key="3">
    <source>
        <dbReference type="ARBA" id="ARBA00022692"/>
    </source>
</evidence>
<feature type="transmembrane region" description="Helical" evidence="7">
    <location>
        <begin position="376"/>
        <end position="401"/>
    </location>
</feature>
<dbReference type="InterPro" id="IPR052159">
    <property type="entry name" value="Competence_DNA_uptake"/>
</dbReference>
<dbReference type="Pfam" id="PF00753">
    <property type="entry name" value="Lactamase_B"/>
    <property type="match status" value="1"/>
</dbReference>
<evidence type="ECO:0000313" key="10">
    <source>
        <dbReference type="Proteomes" id="UP000248764"/>
    </source>
</evidence>
<accession>A0A2W2BJ96</accession>
<evidence type="ECO:0000256" key="1">
    <source>
        <dbReference type="ARBA" id="ARBA00004651"/>
    </source>
</evidence>
<dbReference type="Pfam" id="PF03772">
    <property type="entry name" value="Competence"/>
    <property type="match status" value="1"/>
</dbReference>
<feature type="transmembrane region" description="Helical" evidence="7">
    <location>
        <begin position="408"/>
        <end position="426"/>
    </location>
</feature>
<evidence type="ECO:0000256" key="5">
    <source>
        <dbReference type="ARBA" id="ARBA00023136"/>
    </source>
</evidence>
<protein>
    <submittedName>
        <fullName evidence="9">DNA internalization-related competence protein ComEC/Rec2</fullName>
    </submittedName>
</protein>
<dbReference type="CDD" id="cd07731">
    <property type="entry name" value="ComA-like_MBL-fold"/>
    <property type="match status" value="1"/>
</dbReference>
<feature type="compositionally biased region" description="Basic and acidic residues" evidence="6">
    <location>
        <begin position="170"/>
        <end position="181"/>
    </location>
</feature>
<feature type="transmembrane region" description="Helical" evidence="7">
    <location>
        <begin position="455"/>
        <end position="472"/>
    </location>
</feature>
<dbReference type="InterPro" id="IPR001279">
    <property type="entry name" value="Metallo-B-lactamas"/>
</dbReference>
<dbReference type="Proteomes" id="UP000248764">
    <property type="component" value="Unassembled WGS sequence"/>
</dbReference>
<dbReference type="InterPro" id="IPR036866">
    <property type="entry name" value="RibonucZ/Hydroxyglut_hydro"/>
</dbReference>
<evidence type="ECO:0000259" key="8">
    <source>
        <dbReference type="SMART" id="SM00849"/>
    </source>
</evidence>
<dbReference type="InterPro" id="IPR004477">
    <property type="entry name" value="ComEC_N"/>
</dbReference>
<dbReference type="GO" id="GO:0030420">
    <property type="term" value="P:establishment of competence for transformation"/>
    <property type="evidence" value="ECO:0007669"/>
    <property type="project" value="InterPro"/>
</dbReference>
<feature type="compositionally biased region" description="Low complexity" evidence="6">
    <location>
        <begin position="983"/>
        <end position="997"/>
    </location>
</feature>
<feature type="region of interest" description="Disordered" evidence="6">
    <location>
        <begin position="1"/>
        <end position="25"/>
    </location>
</feature>
<evidence type="ECO:0000256" key="7">
    <source>
        <dbReference type="SAM" id="Phobius"/>
    </source>
</evidence>
<organism evidence="9 10">
    <name type="scientific">Jiangella anatolica</name>
    <dbReference type="NCBI Taxonomy" id="2670374"/>
    <lineage>
        <taxon>Bacteria</taxon>
        <taxon>Bacillati</taxon>
        <taxon>Actinomycetota</taxon>
        <taxon>Actinomycetes</taxon>
        <taxon>Jiangellales</taxon>
        <taxon>Jiangellaceae</taxon>
        <taxon>Jiangella</taxon>
    </lineage>
</organism>
<feature type="region of interest" description="Disordered" evidence="6">
    <location>
        <begin position="899"/>
        <end position="919"/>
    </location>
</feature>
<keyword evidence="2" id="KW-1003">Cell membrane</keyword>
<dbReference type="AlphaFoldDB" id="A0A2W2BJ96"/>
<dbReference type="InterPro" id="IPR035681">
    <property type="entry name" value="ComA-like_MBL"/>
</dbReference>
<keyword evidence="3 7" id="KW-0812">Transmembrane</keyword>
<feature type="transmembrane region" description="Helical" evidence="7">
    <location>
        <begin position="508"/>
        <end position="528"/>
    </location>
</feature>
<keyword evidence="10" id="KW-1185">Reference proteome</keyword>
<feature type="region of interest" description="Disordered" evidence="6">
    <location>
        <begin position="92"/>
        <end position="184"/>
    </location>
</feature>
<name>A0A2W2BJ96_9ACTN</name>
<evidence type="ECO:0000256" key="2">
    <source>
        <dbReference type="ARBA" id="ARBA00022475"/>
    </source>
</evidence>
<dbReference type="GO" id="GO:0005886">
    <property type="term" value="C:plasma membrane"/>
    <property type="evidence" value="ECO:0007669"/>
    <property type="project" value="UniProtKB-SubCell"/>
</dbReference>
<dbReference type="Gene3D" id="3.60.15.10">
    <property type="entry name" value="Ribonuclease Z/Hydroxyacylglutathione hydrolase-like"/>
    <property type="match status" value="1"/>
</dbReference>
<reference evidence="9 10" key="1">
    <citation type="submission" date="2018-01" db="EMBL/GenBank/DDBJ databases">
        <title>Draft genome sequence of Jiangella sp. GTF31.</title>
        <authorList>
            <person name="Sahin N."/>
            <person name="Ay H."/>
            <person name="Saygin H."/>
        </authorList>
    </citation>
    <scope>NUCLEOTIDE SEQUENCE [LARGE SCALE GENOMIC DNA]</scope>
    <source>
        <strain evidence="9 10">GTF31</strain>
    </source>
</reference>
<feature type="region of interest" description="Disordered" evidence="6">
    <location>
        <begin position="955"/>
        <end position="997"/>
    </location>
</feature>
<dbReference type="SUPFAM" id="SSF56281">
    <property type="entry name" value="Metallo-hydrolase/oxidoreductase"/>
    <property type="match status" value="1"/>
</dbReference>
<sequence length="997" mass="102619">MAVAGAAGGRGVPGRPLADAGTVQGQASTSATATVAADLADPGPKPLDLRLVPAALGLWLGALAGVLAHWRVGLVGCTVAVIVSATILIRTRPGPAEPAPAGPSVHQRTADTSPAHESDPPPADRLPAGGRGPAAVRLPAGGRGTAVAHHPSEVRLPAAGGPRSAGRLPLDSRRRAPDERRRSARRALTAATLCLVAGFAVGAARAAPVWGGPVTDLAAARAHVELEGVVARDPVLRRSGPVGEEAAASEYVVGRLSVDRITGRGHSYDVAVPVLLVSGDVGWAELLPGQHVQGAGRLEPTDDPRDDIAAVFRPYAGPDERTTGPPSIASRATEPFRAGLREAVSGVPPDPRGLVPGLVIGDESLLADDLREAMTIAGLTHLTAVSGTNIAVILVAALGLARWLGVRGYALPVVGVVCVAGFVLLARPEPSVLRAAAMGLVAVAGLALAGRRRGLPALAAAVIALVLIDPWLARSAGFALSVLATAGILLLAPAWARSMEWLPRPLALAVAVPLAAQIACTPIVLALSGQLSLAALPANLLAAPAVAPATVFGAAAAVVSPILPPVATGFAWLAALPAWWIAAVARWFADQPGAVVPWPPGAGGVVISVVLAAIGLVALPMLLRRPLITAAAATVLAIGLLKAIPTPGWPPPDWLVVACDVGQGDALVLRAAEGSAVVVDSGPEPRLVRRCLDSLGVRQVPLLILTHFHADHVGGLAGVLTGRDVGRVLVSPLDDPPESADDVRRRLAAAGVPVALPRPGDVLQVGDRLRLDVLAPGRLVETSESESNNSSIVVEADVAGVSVLLTGDIEPSAQRSLLRSAPGLDVDVLKVAHHGSPHQEAELLTGVDARLALISVGENTYGHPSERVLDALRESGVRVYRTDEHGSIAVVRTGGGDLGVVTGGPRAGPARRRSVRGRRSVPWRSVPLRSVHGRRRCRRDVSCCGAIWLRYRQTPSSRSRSSSDRRRCWQNAPRAPSSGQRGPPTRTPTCRRWPVPG</sequence>
<proteinExistence type="predicted"/>
<dbReference type="PANTHER" id="PTHR30619:SF1">
    <property type="entry name" value="RECOMBINATION PROTEIN 2"/>
    <property type="match status" value="1"/>
</dbReference>
<evidence type="ECO:0000256" key="4">
    <source>
        <dbReference type="ARBA" id="ARBA00022989"/>
    </source>
</evidence>
<feature type="compositionally biased region" description="Basic residues" evidence="6">
    <location>
        <begin position="909"/>
        <end position="919"/>
    </location>
</feature>
<dbReference type="EMBL" id="POTW01000089">
    <property type="protein sequence ID" value="PZF80414.1"/>
    <property type="molecule type" value="Genomic_DNA"/>
</dbReference>
<feature type="transmembrane region" description="Helical" evidence="7">
    <location>
        <begin position="56"/>
        <end position="89"/>
    </location>
</feature>
<feature type="transmembrane region" description="Helical" evidence="7">
    <location>
        <begin position="540"/>
        <end position="563"/>
    </location>
</feature>
<dbReference type="InterPro" id="IPR004797">
    <property type="entry name" value="Competence_ComEC/Rec2"/>
</dbReference>
<feature type="transmembrane region" description="Helical" evidence="7">
    <location>
        <begin position="187"/>
        <end position="207"/>
    </location>
</feature>
<dbReference type="SMART" id="SM00849">
    <property type="entry name" value="Lactamase_B"/>
    <property type="match status" value="1"/>
</dbReference>
<feature type="transmembrane region" description="Helical" evidence="7">
    <location>
        <begin position="601"/>
        <end position="619"/>
    </location>
</feature>